<dbReference type="EMBL" id="JAOWRF010000336">
    <property type="protein sequence ID" value="MCV3216468.1"/>
    <property type="molecule type" value="Genomic_DNA"/>
</dbReference>
<evidence type="ECO:0000313" key="4">
    <source>
        <dbReference type="EMBL" id="MCV3216468.1"/>
    </source>
</evidence>
<dbReference type="Gene3D" id="3.40.47.10">
    <property type="match status" value="2"/>
</dbReference>
<dbReference type="InterPro" id="IPR013747">
    <property type="entry name" value="ACP_syn_III_C"/>
</dbReference>
<dbReference type="PANTHER" id="PTHR34069">
    <property type="entry name" value="3-OXOACYL-[ACYL-CARRIER-PROTEIN] SYNTHASE 3"/>
    <property type="match status" value="1"/>
</dbReference>
<proteinExistence type="predicted"/>
<evidence type="ECO:0000259" key="3">
    <source>
        <dbReference type="Pfam" id="PF08541"/>
    </source>
</evidence>
<dbReference type="Pfam" id="PF08541">
    <property type="entry name" value="ACP_syn_III_C"/>
    <property type="match status" value="1"/>
</dbReference>
<dbReference type="SUPFAM" id="SSF53901">
    <property type="entry name" value="Thiolase-like"/>
    <property type="match status" value="2"/>
</dbReference>
<dbReference type="InterPro" id="IPR016039">
    <property type="entry name" value="Thiolase-like"/>
</dbReference>
<dbReference type="RefSeq" id="WP_263748121.1">
    <property type="nucleotide sequence ID" value="NZ_JAOWRF010000336.1"/>
</dbReference>
<evidence type="ECO:0000313" key="5">
    <source>
        <dbReference type="Proteomes" id="UP001526143"/>
    </source>
</evidence>
<feature type="domain" description="Beta-ketoacyl-[acyl-carrier-protein] synthase III C-terminal" evidence="3">
    <location>
        <begin position="289"/>
        <end position="365"/>
    </location>
</feature>
<keyword evidence="1" id="KW-0808">Transferase</keyword>
<dbReference type="CDD" id="cd00827">
    <property type="entry name" value="init_cond_enzymes"/>
    <property type="match status" value="1"/>
</dbReference>
<dbReference type="NCBIfam" id="NF005293">
    <property type="entry name" value="PRK06816.1"/>
    <property type="match status" value="1"/>
</dbReference>
<keyword evidence="5" id="KW-1185">Reference proteome</keyword>
<dbReference type="Proteomes" id="UP001526143">
    <property type="component" value="Unassembled WGS sequence"/>
</dbReference>
<accession>A0ABT3B530</accession>
<keyword evidence="2" id="KW-0012">Acyltransferase</keyword>
<protein>
    <submittedName>
        <fullName evidence="4">Beta-ketoacyl-ACP synthase III</fullName>
    </submittedName>
</protein>
<sequence length="383" mass="42636">MGSAYITGLGVFLPNNPVDNENIENVLGLINSKPSRTKSRILRNNGIKTRYYAIDPNTGKQTHTNAQLTAEAVRVLSNKFNFSLEEIECLVCGTSGPDQLIPNHAVMVHGELECLPCEVISTSGVCCSGVTAFKYGYMSVSSGLTKNAVTTGSEVVSNALRGAYFQPEIEAKIQELESNPVIGFEKDFLRWMLSDAAAAVLINDKPRQDGISLKIEWVDIVSYANELETCMYGGGVKRTDGSLQGWRDVENPDEVWKEGYLNLKQDAKLLGQHIVDYAVNKCFSTVQAKYNLHPDEITWFLPHYSSEYFKEPLHDAFLDFGFPIPYHKWFTNLTMKGNTGSASIFVILEELMSSGKLEQGEKILCFIPESARFSYAYMLLTVV</sequence>
<organism evidence="4 5">
    <name type="scientific">Plectonema radiosum NIES-515</name>
    <dbReference type="NCBI Taxonomy" id="2986073"/>
    <lineage>
        <taxon>Bacteria</taxon>
        <taxon>Bacillati</taxon>
        <taxon>Cyanobacteriota</taxon>
        <taxon>Cyanophyceae</taxon>
        <taxon>Oscillatoriophycideae</taxon>
        <taxon>Oscillatoriales</taxon>
        <taxon>Microcoleaceae</taxon>
        <taxon>Plectonema</taxon>
    </lineage>
</organism>
<gene>
    <name evidence="4" type="ORF">OGM63_23640</name>
</gene>
<evidence type="ECO:0000256" key="2">
    <source>
        <dbReference type="ARBA" id="ARBA00023315"/>
    </source>
</evidence>
<dbReference type="PANTHER" id="PTHR34069:SF2">
    <property type="entry name" value="BETA-KETOACYL-[ACYL-CARRIER-PROTEIN] SYNTHASE III"/>
    <property type="match status" value="1"/>
</dbReference>
<reference evidence="4 5" key="1">
    <citation type="submission" date="2022-10" db="EMBL/GenBank/DDBJ databases">
        <title>Identification of biosynthetic pathway for the production of the potent trypsin inhibitor radiosumin.</title>
        <authorList>
            <person name="Fewer D.P."/>
            <person name="Delbaje E."/>
            <person name="Ouyang X."/>
            <person name="Agostino P.D."/>
            <person name="Wahlsten M."/>
            <person name="Jokela J."/>
            <person name="Permi P."/>
            <person name="Haapaniemi E."/>
            <person name="Koistinen H."/>
        </authorList>
    </citation>
    <scope>NUCLEOTIDE SEQUENCE [LARGE SCALE GENOMIC DNA]</scope>
    <source>
        <strain evidence="4 5">NIES-515</strain>
    </source>
</reference>
<name>A0ABT3B530_9CYAN</name>
<comment type="caution">
    <text evidence="4">The sequence shown here is derived from an EMBL/GenBank/DDBJ whole genome shotgun (WGS) entry which is preliminary data.</text>
</comment>
<evidence type="ECO:0000256" key="1">
    <source>
        <dbReference type="ARBA" id="ARBA00022679"/>
    </source>
</evidence>